<feature type="transmembrane region" description="Helical" evidence="6">
    <location>
        <begin position="235"/>
        <end position="255"/>
    </location>
</feature>
<evidence type="ECO:0000256" key="5">
    <source>
        <dbReference type="ARBA" id="ARBA00023136"/>
    </source>
</evidence>
<gene>
    <name evidence="9" type="ORF">WICPIJ_000787</name>
</gene>
<dbReference type="PANTHER" id="PTHR21236:SF1">
    <property type="entry name" value="PROTEIN YIPF6"/>
    <property type="match status" value="1"/>
</dbReference>
<dbReference type="Pfam" id="PF04893">
    <property type="entry name" value="Yip1"/>
    <property type="match status" value="1"/>
</dbReference>
<dbReference type="AlphaFoldDB" id="A0A9P8TS38"/>
<dbReference type="GO" id="GO:0000139">
    <property type="term" value="C:Golgi membrane"/>
    <property type="evidence" value="ECO:0007669"/>
    <property type="project" value="UniProtKB-SubCell"/>
</dbReference>
<dbReference type="InterPro" id="IPR045231">
    <property type="entry name" value="Yip1/4-like"/>
</dbReference>
<reference evidence="9" key="2">
    <citation type="submission" date="2021-01" db="EMBL/GenBank/DDBJ databases">
        <authorList>
            <person name="Schikora-Tamarit M.A."/>
        </authorList>
    </citation>
    <scope>NUCLEOTIDE SEQUENCE</scope>
    <source>
        <strain evidence="9">CBS2887</strain>
    </source>
</reference>
<keyword evidence="10" id="KW-1185">Reference proteome</keyword>
<evidence type="ECO:0000256" key="6">
    <source>
        <dbReference type="RuleBase" id="RU361264"/>
    </source>
</evidence>
<evidence type="ECO:0000256" key="7">
    <source>
        <dbReference type="SAM" id="MobiDB-lite"/>
    </source>
</evidence>
<organism evidence="9 10">
    <name type="scientific">Wickerhamomyces pijperi</name>
    <name type="common">Yeast</name>
    <name type="synonym">Pichia pijperi</name>
    <dbReference type="NCBI Taxonomy" id="599730"/>
    <lineage>
        <taxon>Eukaryota</taxon>
        <taxon>Fungi</taxon>
        <taxon>Dikarya</taxon>
        <taxon>Ascomycota</taxon>
        <taxon>Saccharomycotina</taxon>
        <taxon>Saccharomycetes</taxon>
        <taxon>Phaffomycetales</taxon>
        <taxon>Wickerhamomycetaceae</taxon>
        <taxon>Wickerhamomyces</taxon>
    </lineage>
</organism>
<feature type="transmembrane region" description="Helical" evidence="6">
    <location>
        <begin position="181"/>
        <end position="198"/>
    </location>
</feature>
<comment type="subcellular location">
    <subcellularLocation>
        <location evidence="6">Golgi apparatus membrane</location>
        <topology evidence="6">Multi-pass membrane protein</topology>
    </subcellularLocation>
    <subcellularLocation>
        <location evidence="1">Membrane</location>
        <topology evidence="1">Multi-pass membrane protein</topology>
    </subcellularLocation>
</comment>
<dbReference type="Proteomes" id="UP000774326">
    <property type="component" value="Unassembled WGS sequence"/>
</dbReference>
<feature type="transmembrane region" description="Helical" evidence="6">
    <location>
        <begin position="210"/>
        <end position="229"/>
    </location>
</feature>
<dbReference type="EMBL" id="JAEUBG010000455">
    <property type="protein sequence ID" value="KAH3688236.1"/>
    <property type="molecule type" value="Genomic_DNA"/>
</dbReference>
<evidence type="ECO:0000256" key="2">
    <source>
        <dbReference type="ARBA" id="ARBA00010596"/>
    </source>
</evidence>
<feature type="region of interest" description="Disordered" evidence="7">
    <location>
        <begin position="1"/>
        <end position="58"/>
    </location>
</feature>
<protein>
    <recommendedName>
        <fullName evidence="6">Protein YIP</fullName>
    </recommendedName>
</protein>
<evidence type="ECO:0000259" key="8">
    <source>
        <dbReference type="Pfam" id="PF04893"/>
    </source>
</evidence>
<accession>A0A9P8TS38</accession>
<evidence type="ECO:0000313" key="9">
    <source>
        <dbReference type="EMBL" id="KAH3688236.1"/>
    </source>
</evidence>
<feature type="domain" description="Yip1" evidence="8">
    <location>
        <begin position="174"/>
        <end position="311"/>
    </location>
</feature>
<reference evidence="9" key="1">
    <citation type="journal article" date="2021" name="Open Biol.">
        <title>Shared evolutionary footprints suggest mitochondrial oxidative damage underlies multiple complex I losses in fungi.</title>
        <authorList>
            <person name="Schikora-Tamarit M.A."/>
            <person name="Marcet-Houben M."/>
            <person name="Nosek J."/>
            <person name="Gabaldon T."/>
        </authorList>
    </citation>
    <scope>NUCLEOTIDE SEQUENCE</scope>
    <source>
        <strain evidence="9">CBS2887</strain>
    </source>
</reference>
<feature type="transmembrane region" description="Helical" evidence="6">
    <location>
        <begin position="262"/>
        <end position="282"/>
    </location>
</feature>
<dbReference type="OrthoDB" id="411251at2759"/>
<feature type="compositionally biased region" description="Acidic residues" evidence="7">
    <location>
        <begin position="13"/>
        <end position="29"/>
    </location>
</feature>
<comment type="similarity">
    <text evidence="2 6">Belongs to the YIP1 family.</text>
</comment>
<keyword evidence="4 6" id="KW-1133">Transmembrane helix</keyword>
<proteinExistence type="inferred from homology"/>
<name>A0A9P8TS38_WICPI</name>
<dbReference type="InterPro" id="IPR006977">
    <property type="entry name" value="Yip1_dom"/>
</dbReference>
<sequence length="315" mass="34754">MSHGWKPVNINPEDADDFEIAADTIEPDIETPLSKSSQKKITSASTSKTTQPAASSTSNNDSFFNFSTFTQPNIDLSKSFNPLMNNEQVRELRFSGGDTLDEPVWKTLQRDLNSIGTKLFSVIWPASLSKLAKIQQHNLLIYAKNTGINVGLNYEQMEANLESDINQTIDDSDLKKLDWDLWGPLVFILIFSVILGMLSPTSSSSSVFSGVFSLIWFAFGIIAINIQLLGGTISFFSALSTTGYALFPLLISATISVFVKLFIVRFVCFVLFVSWAIYAATVNLKVNGVLPGRIFLAIYPVSLIYATLGWLCVIT</sequence>
<comment type="caution">
    <text evidence="9">The sequence shown here is derived from an EMBL/GenBank/DDBJ whole genome shotgun (WGS) entry which is preliminary data.</text>
</comment>
<feature type="transmembrane region" description="Helical" evidence="6">
    <location>
        <begin position="294"/>
        <end position="314"/>
    </location>
</feature>
<evidence type="ECO:0000313" key="10">
    <source>
        <dbReference type="Proteomes" id="UP000774326"/>
    </source>
</evidence>
<feature type="compositionally biased region" description="Low complexity" evidence="7">
    <location>
        <begin position="34"/>
        <end position="58"/>
    </location>
</feature>
<keyword evidence="3 6" id="KW-0812">Transmembrane</keyword>
<keyword evidence="5 6" id="KW-0472">Membrane</keyword>
<evidence type="ECO:0000256" key="3">
    <source>
        <dbReference type="ARBA" id="ARBA00022692"/>
    </source>
</evidence>
<dbReference type="GO" id="GO:0005802">
    <property type="term" value="C:trans-Golgi network"/>
    <property type="evidence" value="ECO:0007669"/>
    <property type="project" value="TreeGrafter"/>
</dbReference>
<evidence type="ECO:0000256" key="1">
    <source>
        <dbReference type="ARBA" id="ARBA00004141"/>
    </source>
</evidence>
<dbReference type="GO" id="GO:0006888">
    <property type="term" value="P:endoplasmic reticulum to Golgi vesicle-mediated transport"/>
    <property type="evidence" value="ECO:0007669"/>
    <property type="project" value="InterPro"/>
</dbReference>
<evidence type="ECO:0000256" key="4">
    <source>
        <dbReference type="ARBA" id="ARBA00022989"/>
    </source>
</evidence>
<dbReference type="PANTHER" id="PTHR21236">
    <property type="entry name" value="GOLGI MEMBRANE PROTEIN YIP1"/>
    <property type="match status" value="1"/>
</dbReference>